<evidence type="ECO:0000259" key="8">
    <source>
        <dbReference type="SMART" id="SM01057"/>
    </source>
</evidence>
<dbReference type="EC" id="4.2.1.1" evidence="2"/>
<evidence type="ECO:0000256" key="1">
    <source>
        <dbReference type="ARBA" id="ARBA00010718"/>
    </source>
</evidence>
<proteinExistence type="inferred from homology"/>
<organism evidence="9">
    <name type="scientific">viral metagenome</name>
    <dbReference type="NCBI Taxonomy" id="1070528"/>
    <lineage>
        <taxon>unclassified sequences</taxon>
        <taxon>metagenomes</taxon>
        <taxon>organismal metagenomes</taxon>
    </lineage>
</organism>
<protein>
    <recommendedName>
        <fullName evidence="2">carbonic anhydrase</fullName>
        <ecNumber evidence="2">4.2.1.1</ecNumber>
    </recommendedName>
</protein>
<evidence type="ECO:0000256" key="3">
    <source>
        <dbReference type="ARBA" id="ARBA00022723"/>
    </source>
</evidence>
<dbReference type="PANTHER" id="PTHR18952">
    <property type="entry name" value="CARBONIC ANHYDRASE"/>
    <property type="match status" value="1"/>
</dbReference>
<dbReference type="InterPro" id="IPR001148">
    <property type="entry name" value="CA_dom"/>
</dbReference>
<dbReference type="InterPro" id="IPR023561">
    <property type="entry name" value="Carbonic_anhydrase_a-class"/>
</dbReference>
<dbReference type="InterPro" id="IPR036398">
    <property type="entry name" value="CA_dom_sf"/>
</dbReference>
<evidence type="ECO:0000256" key="7">
    <source>
        <dbReference type="SAM" id="Phobius"/>
    </source>
</evidence>
<sequence length="344" mass="37759">MSIFSSQTTWTGMCAGANQSPIHLSQGSAKPCKGTCDLKVDGTNATSGMVAVSDEGLVLQGQNYSGSLGSCTYNNISYSCYMLLINHPSHHTIEKNSQADGEVIAIFMSAQRERLQVCVQFYVNPSPGPSIDFFKQIVPYATTTNQTMLQLTGWSLQQMIPDDGSYYVYDGSLVFGECTPAETIVFKSSINIDQTDFALLVNKVTAGSRNIQALGNREIFFNSGPDMGFMPHDNKTYLVMKPLKPQKQKKPEISKVDLKTTSAREAAKEPGTVSKVAKHVNDNWDAFVEGFFFVFFTGLVILGLRYMYPKVNVLTGVYDWVKNTTGKKATLVAKPVSSTLPPQQ</sequence>
<keyword evidence="5" id="KW-0456">Lyase</keyword>
<reference evidence="9" key="1">
    <citation type="journal article" date="2020" name="Nature">
        <title>Giant virus diversity and host interactions through global metagenomics.</title>
        <authorList>
            <person name="Schulz F."/>
            <person name="Roux S."/>
            <person name="Paez-Espino D."/>
            <person name="Jungbluth S."/>
            <person name="Walsh D.A."/>
            <person name="Denef V.J."/>
            <person name="McMahon K.D."/>
            <person name="Konstantinidis K.T."/>
            <person name="Eloe-Fadrosh E.A."/>
            <person name="Kyrpides N.C."/>
            <person name="Woyke T."/>
        </authorList>
    </citation>
    <scope>NUCLEOTIDE SEQUENCE</scope>
    <source>
        <strain evidence="9">GVMAG-M-3300023179-99</strain>
    </source>
</reference>
<evidence type="ECO:0000313" key="9">
    <source>
        <dbReference type="EMBL" id="QHT79219.1"/>
    </source>
</evidence>
<accession>A0A6C0HFE7</accession>
<keyword evidence="7" id="KW-0812">Transmembrane</keyword>
<comment type="catalytic activity">
    <reaction evidence="6">
        <text>hydrogencarbonate + H(+) = CO2 + H2O</text>
        <dbReference type="Rhea" id="RHEA:10748"/>
        <dbReference type="ChEBI" id="CHEBI:15377"/>
        <dbReference type="ChEBI" id="CHEBI:15378"/>
        <dbReference type="ChEBI" id="CHEBI:16526"/>
        <dbReference type="ChEBI" id="CHEBI:17544"/>
        <dbReference type="EC" id="4.2.1.1"/>
    </reaction>
</comment>
<keyword evidence="7" id="KW-0472">Membrane</keyword>
<feature type="domain" description="Alpha-carbonic anhydrase" evidence="8">
    <location>
        <begin position="4"/>
        <end position="223"/>
    </location>
</feature>
<keyword evidence="7" id="KW-1133">Transmembrane helix</keyword>
<dbReference type="Gene3D" id="3.10.200.10">
    <property type="entry name" value="Alpha carbonic anhydrase"/>
    <property type="match status" value="1"/>
</dbReference>
<feature type="transmembrane region" description="Helical" evidence="7">
    <location>
        <begin position="284"/>
        <end position="304"/>
    </location>
</feature>
<comment type="similarity">
    <text evidence="1">Belongs to the alpha-carbonic anhydrase family.</text>
</comment>
<dbReference type="Pfam" id="PF00194">
    <property type="entry name" value="Carb_anhydrase"/>
    <property type="match status" value="1"/>
</dbReference>
<dbReference type="AlphaFoldDB" id="A0A6C0HFE7"/>
<dbReference type="SUPFAM" id="SSF51069">
    <property type="entry name" value="Carbonic anhydrase"/>
    <property type="match status" value="1"/>
</dbReference>
<keyword evidence="3" id="KW-0479">Metal-binding</keyword>
<evidence type="ECO:0000256" key="5">
    <source>
        <dbReference type="ARBA" id="ARBA00023239"/>
    </source>
</evidence>
<evidence type="ECO:0000256" key="4">
    <source>
        <dbReference type="ARBA" id="ARBA00022833"/>
    </source>
</evidence>
<dbReference type="GO" id="GO:0008270">
    <property type="term" value="F:zinc ion binding"/>
    <property type="evidence" value="ECO:0007669"/>
    <property type="project" value="InterPro"/>
</dbReference>
<evidence type="ECO:0000256" key="2">
    <source>
        <dbReference type="ARBA" id="ARBA00012925"/>
    </source>
</evidence>
<dbReference type="EMBL" id="MN739946">
    <property type="protein sequence ID" value="QHT79219.1"/>
    <property type="molecule type" value="Genomic_DNA"/>
</dbReference>
<dbReference type="PANTHER" id="PTHR18952:SF265">
    <property type="entry name" value="CARBONIC ANHYDRASE"/>
    <property type="match status" value="1"/>
</dbReference>
<name>A0A6C0HFE7_9ZZZZ</name>
<keyword evidence="4" id="KW-0862">Zinc</keyword>
<dbReference type="GO" id="GO:0004089">
    <property type="term" value="F:carbonate dehydratase activity"/>
    <property type="evidence" value="ECO:0007669"/>
    <property type="project" value="UniProtKB-EC"/>
</dbReference>
<evidence type="ECO:0000256" key="6">
    <source>
        <dbReference type="ARBA" id="ARBA00048348"/>
    </source>
</evidence>
<dbReference type="SMART" id="SM01057">
    <property type="entry name" value="Carb_anhydrase"/>
    <property type="match status" value="1"/>
</dbReference>